<dbReference type="GO" id="GO:0016881">
    <property type="term" value="F:acid-amino acid ligase activity"/>
    <property type="evidence" value="ECO:0007669"/>
    <property type="project" value="TreeGrafter"/>
</dbReference>
<evidence type="ECO:0000259" key="1">
    <source>
        <dbReference type="Pfam" id="PF23571"/>
    </source>
</evidence>
<keyword evidence="4" id="KW-1185">Reference proteome</keyword>
<accession>A0A7H1MX79</accession>
<dbReference type="RefSeq" id="WP_190261508.1">
    <property type="nucleotide sequence ID" value="NZ_CP053923.1"/>
</dbReference>
<evidence type="ECO:0000259" key="2">
    <source>
        <dbReference type="Pfam" id="PF23572"/>
    </source>
</evidence>
<dbReference type="Pfam" id="PF23571">
    <property type="entry name" value="GH3_M"/>
    <property type="match status" value="1"/>
</dbReference>
<dbReference type="KEGG" id="dvn:HQ394_00120"/>
<dbReference type="GO" id="GO:0005737">
    <property type="term" value="C:cytoplasm"/>
    <property type="evidence" value="ECO:0007669"/>
    <property type="project" value="TreeGrafter"/>
</dbReference>
<organism evidence="3 4">
    <name type="scientific">Defluviicoccus vanus</name>
    <dbReference type="NCBI Taxonomy" id="111831"/>
    <lineage>
        <taxon>Bacteria</taxon>
        <taxon>Pseudomonadati</taxon>
        <taxon>Pseudomonadota</taxon>
        <taxon>Alphaproteobacteria</taxon>
        <taxon>Rhodospirillales</taxon>
        <taxon>Rhodospirillaceae</taxon>
        <taxon>Defluviicoccus</taxon>
    </lineage>
</organism>
<dbReference type="InterPro" id="IPR055377">
    <property type="entry name" value="GH3_M"/>
</dbReference>
<dbReference type="Proteomes" id="UP000516369">
    <property type="component" value="Chromosome"/>
</dbReference>
<gene>
    <name evidence="3" type="ORF">HQ394_00120</name>
</gene>
<dbReference type="Pfam" id="PF23572">
    <property type="entry name" value="GH3_C"/>
    <property type="match status" value="1"/>
</dbReference>
<dbReference type="InterPro" id="IPR004993">
    <property type="entry name" value="GH3"/>
</dbReference>
<dbReference type="Pfam" id="PF03321">
    <property type="entry name" value="GH3"/>
    <property type="match status" value="1"/>
</dbReference>
<proteinExistence type="predicted"/>
<sequence>MLNLTLPFRAYARIRSSKLAAQDPVEAQRQQLHQLLAKAKNTHFGHANRFAHIHRVEDYQDRVRIRRYEDFWREYWQPVFPRLDNCTWPGTIPYFALTSGTTSGVTKYIPVSPEMIASNRVAGLDIVTHHYAARPGSTLMRGLCFMLGGSTALTQLAPGIWGGDLSGIAGKTVPWWVRLRYFPPRELETIADWEEKITRFGPASLASDIRAVGGVPSWLLLFFDKLAELRPDCDRRLAGIYPDLEMLVHGGVNFAPYRSHFARWLEGSRAETREIYPASEGCIAIADRGDGDGLRLITDTGIFYEFVPLEELDSPNPTRHWLETVELGVNYAIVLTTCAGLWSYVIGDTVRFIDRNPPRLLVTGRTSYFLSAFGEHLIGEEIERAVAEAGMEVNALVKDYSVGALFPEAAGEVGGHLYIVEFSEGILADERLHHFATAIDAALCRVNEDYKAHRAEGFGMQAPRVHAVPPDTFTAWMKSRGRLGGQNKVPRVISDTSLFASLRQFTGCA</sequence>
<feature type="domain" description="GH3 middle" evidence="1">
    <location>
        <begin position="297"/>
        <end position="365"/>
    </location>
</feature>
<name>A0A7H1MX79_9PROT</name>
<dbReference type="InterPro" id="IPR055378">
    <property type="entry name" value="GH3_C"/>
</dbReference>
<dbReference type="EMBL" id="CP053923">
    <property type="protein sequence ID" value="QNT68065.1"/>
    <property type="molecule type" value="Genomic_DNA"/>
</dbReference>
<dbReference type="PANTHER" id="PTHR31901">
    <property type="entry name" value="GH3 DOMAIN-CONTAINING PROTEIN"/>
    <property type="match status" value="1"/>
</dbReference>
<evidence type="ECO:0000313" key="3">
    <source>
        <dbReference type="EMBL" id="QNT68065.1"/>
    </source>
</evidence>
<evidence type="ECO:0000313" key="4">
    <source>
        <dbReference type="Proteomes" id="UP000516369"/>
    </source>
</evidence>
<dbReference type="AlphaFoldDB" id="A0A7H1MX79"/>
<feature type="domain" description="GH3 C-terminal" evidence="2">
    <location>
        <begin position="380"/>
        <end position="496"/>
    </location>
</feature>
<dbReference type="PANTHER" id="PTHR31901:SF9">
    <property type="entry name" value="GH3 DOMAIN-CONTAINING PROTEIN"/>
    <property type="match status" value="1"/>
</dbReference>
<reference evidence="3 4" key="1">
    <citation type="submission" date="2020-05" db="EMBL/GenBank/DDBJ databases">
        <title>Complete closed genome sequence of Defluviicoccus vanus.</title>
        <authorList>
            <person name="Bessarab I."/>
            <person name="Arumugam K."/>
            <person name="Maszenan A.M."/>
            <person name="Seviour R.J."/>
            <person name="Williams R.B."/>
        </authorList>
    </citation>
    <scope>NUCLEOTIDE SEQUENCE [LARGE SCALE GENOMIC DNA]</scope>
    <source>
        <strain evidence="3 4">Ben 114</strain>
    </source>
</reference>
<protein>
    <submittedName>
        <fullName evidence="3">GH3 auxin-responsive promoter family protein</fullName>
    </submittedName>
</protein>